<evidence type="ECO:0000256" key="1">
    <source>
        <dbReference type="ARBA" id="ARBA00022475"/>
    </source>
</evidence>
<evidence type="ECO:0000313" key="8">
    <source>
        <dbReference type="EMBL" id="RTR26205.1"/>
    </source>
</evidence>
<accession>A0A431VSM7</accession>
<comment type="subcellular location">
    <subcellularLocation>
        <location evidence="6">Cell inner membrane</location>
        <topology evidence="6">Single-pass membrane protein</topology>
    </subcellularLocation>
</comment>
<keyword evidence="5 6" id="KW-0472">Membrane</keyword>
<dbReference type="NCBIfam" id="TIGR04409">
    <property type="entry name" value="LptC_YrbK"/>
    <property type="match status" value="1"/>
</dbReference>
<comment type="similarity">
    <text evidence="6 7">Belongs to the LptC family.</text>
</comment>
<keyword evidence="1 6" id="KW-1003">Cell membrane</keyword>
<dbReference type="InterPro" id="IPR010664">
    <property type="entry name" value="LipoPS_assembly_LptC-rel"/>
</dbReference>
<dbReference type="GO" id="GO:0017089">
    <property type="term" value="F:glycolipid transfer activity"/>
    <property type="evidence" value="ECO:0007669"/>
    <property type="project" value="TreeGrafter"/>
</dbReference>
<keyword evidence="9" id="KW-1185">Reference proteome</keyword>
<dbReference type="RefSeq" id="WP_126508186.1">
    <property type="nucleotide sequence ID" value="NZ_RXNV01000023.1"/>
</dbReference>
<sequence length="185" mass="20897">MNRVTLAIIAFFGTALILYWQVQSKRGTEEVAIDASLRPDYVADNLRSVEYNELGLVNSRVTATHMEHYEEANMTYFTQPIYLVYPDQGQAQWRLQSSEGTLNKKSGKVILEKDVIIDAISPEEPVQTIKTTYLELDLNTMIMTSDRDIYITGTDFLIKGVGLYADLNAQSVQLTSQVEGIYEAK</sequence>
<comment type="caution">
    <text evidence="8">The sequence shown here is derived from an EMBL/GenBank/DDBJ whole genome shotgun (WGS) entry which is preliminary data.</text>
</comment>
<dbReference type="Pfam" id="PF06835">
    <property type="entry name" value="LptC"/>
    <property type="match status" value="1"/>
</dbReference>
<dbReference type="InterPro" id="IPR026265">
    <property type="entry name" value="LptC"/>
</dbReference>
<dbReference type="AlphaFoldDB" id="A0A431VSM7"/>
<keyword evidence="2 6" id="KW-0997">Cell inner membrane</keyword>
<dbReference type="EMBL" id="RXNV01000023">
    <property type="protein sequence ID" value="RTR26205.1"/>
    <property type="molecule type" value="Genomic_DNA"/>
</dbReference>
<organism evidence="8 9">
    <name type="scientific">Shewanella atlantica</name>
    <dbReference type="NCBI Taxonomy" id="271099"/>
    <lineage>
        <taxon>Bacteria</taxon>
        <taxon>Pseudomonadati</taxon>
        <taxon>Pseudomonadota</taxon>
        <taxon>Gammaproteobacteria</taxon>
        <taxon>Alteromonadales</taxon>
        <taxon>Shewanellaceae</taxon>
        <taxon>Shewanella</taxon>
    </lineage>
</organism>
<evidence type="ECO:0000256" key="3">
    <source>
        <dbReference type="ARBA" id="ARBA00022692"/>
    </source>
</evidence>
<comment type="subunit">
    <text evidence="6">Component of the lipopolysaccharide transport and assembly complex. Interacts with LptA and the LptBFG transporter complex.</text>
</comment>
<evidence type="ECO:0000313" key="9">
    <source>
        <dbReference type="Proteomes" id="UP000282060"/>
    </source>
</evidence>
<evidence type="ECO:0000256" key="4">
    <source>
        <dbReference type="ARBA" id="ARBA00022989"/>
    </source>
</evidence>
<name>A0A431VSM7_9GAMM</name>
<dbReference type="PANTHER" id="PTHR37481">
    <property type="entry name" value="LIPOPOLYSACCHARIDE EXPORT SYSTEM PROTEIN LPTC"/>
    <property type="match status" value="1"/>
</dbReference>
<protein>
    <recommendedName>
        <fullName evidence="6 7">Lipopolysaccharide export system protein LptC</fullName>
    </recommendedName>
</protein>
<dbReference type="GO" id="GO:0015221">
    <property type="term" value="F:lipopolysaccharide transmembrane transporter activity"/>
    <property type="evidence" value="ECO:0007669"/>
    <property type="project" value="InterPro"/>
</dbReference>
<evidence type="ECO:0000256" key="7">
    <source>
        <dbReference type="PIRNR" id="PIRNR028513"/>
    </source>
</evidence>
<reference evidence="8 9" key="1">
    <citation type="submission" date="2018-12" db="EMBL/GenBank/DDBJ databases">
        <authorList>
            <person name="Yu L."/>
        </authorList>
    </citation>
    <scope>NUCLEOTIDE SEQUENCE [LARGE SCALE GENOMIC DNA]</scope>
    <source>
        <strain evidence="8 9">HAW-EB5</strain>
    </source>
</reference>
<dbReference type="GO" id="GO:0030288">
    <property type="term" value="C:outer membrane-bounded periplasmic space"/>
    <property type="evidence" value="ECO:0007669"/>
    <property type="project" value="TreeGrafter"/>
</dbReference>
<comment type="function">
    <text evidence="6">Involved in the assembly of lipopolysaccharide (LPS). Required for the translocation of LPS from the inner membrane to the outer membrane. Facilitates the transfer of LPS from the inner membrane to the periplasmic protein LptA. Could be a docking site for LptA.</text>
</comment>
<keyword evidence="3 6" id="KW-0812">Transmembrane</keyword>
<dbReference type="HAMAP" id="MF_01915">
    <property type="entry name" value="LPS_assembly_LptC"/>
    <property type="match status" value="1"/>
</dbReference>
<keyword evidence="4 6" id="KW-1133">Transmembrane helix</keyword>
<dbReference type="GO" id="GO:0005886">
    <property type="term" value="C:plasma membrane"/>
    <property type="evidence" value="ECO:0007669"/>
    <property type="project" value="UniProtKB-SubCell"/>
</dbReference>
<dbReference type="InterPro" id="IPR052363">
    <property type="entry name" value="LPS_export_LptC"/>
</dbReference>
<dbReference type="PIRSF" id="PIRSF028513">
    <property type="entry name" value="LptC"/>
    <property type="match status" value="1"/>
</dbReference>
<evidence type="ECO:0000256" key="6">
    <source>
        <dbReference type="HAMAP-Rule" id="MF_01915"/>
    </source>
</evidence>
<proteinExistence type="inferred from homology"/>
<evidence type="ECO:0000256" key="5">
    <source>
        <dbReference type="ARBA" id="ARBA00023136"/>
    </source>
</evidence>
<comment type="function">
    <text evidence="7">Required for the translocation of lipopolysaccharide (LPS) from the inner membrane to the outer membrane.</text>
</comment>
<gene>
    <name evidence="6 8" type="primary">lptC</name>
    <name evidence="8" type="ORF">EKG39_22290</name>
</gene>
<dbReference type="GO" id="GO:0043165">
    <property type="term" value="P:Gram-negative-bacterium-type cell outer membrane assembly"/>
    <property type="evidence" value="ECO:0007669"/>
    <property type="project" value="UniProtKB-UniRule"/>
</dbReference>
<dbReference type="Proteomes" id="UP000282060">
    <property type="component" value="Unassembled WGS sequence"/>
</dbReference>
<dbReference type="Gene3D" id="2.60.450.10">
    <property type="entry name" value="Lipopolysaccharide (LPS) transport protein A like domain"/>
    <property type="match status" value="1"/>
</dbReference>
<dbReference type="OrthoDB" id="5659892at2"/>
<dbReference type="PANTHER" id="PTHR37481:SF1">
    <property type="entry name" value="LIPOPOLYSACCHARIDE EXPORT SYSTEM PROTEIN LPTC"/>
    <property type="match status" value="1"/>
</dbReference>
<evidence type="ECO:0000256" key="2">
    <source>
        <dbReference type="ARBA" id="ARBA00022519"/>
    </source>
</evidence>